<dbReference type="InterPro" id="IPR050504">
    <property type="entry name" value="IgSF_BTN/MOG"/>
</dbReference>
<reference evidence="14" key="2">
    <citation type="submission" date="2025-09" db="UniProtKB">
        <authorList>
            <consortium name="Ensembl"/>
        </authorList>
    </citation>
    <scope>IDENTIFICATION</scope>
</reference>
<dbReference type="GO" id="GO:1903037">
    <property type="term" value="P:regulation of leukocyte cell-cell adhesion"/>
    <property type="evidence" value="ECO:0007669"/>
    <property type="project" value="UniProtKB-ARBA"/>
</dbReference>
<dbReference type="InterPro" id="IPR003879">
    <property type="entry name" value="Butyrophylin_SPRY"/>
</dbReference>
<dbReference type="FunFam" id="2.60.40.10:FF:000142">
    <property type="entry name" value="V-set domain-containing T-cell activation inhibitor 1"/>
    <property type="match status" value="1"/>
</dbReference>
<evidence type="ECO:0000256" key="1">
    <source>
        <dbReference type="ARBA" id="ARBA00004479"/>
    </source>
</evidence>
<dbReference type="GO" id="GO:0042110">
    <property type="term" value="P:T cell activation"/>
    <property type="evidence" value="ECO:0007669"/>
    <property type="project" value="UniProtKB-ARBA"/>
</dbReference>
<dbReference type="InterPro" id="IPR043136">
    <property type="entry name" value="B30.2/SPRY_sf"/>
</dbReference>
<keyword evidence="9" id="KW-0393">Immunoglobulin domain</keyword>
<sequence>MAFLPLILHLYLLAGQYKIITPDKPVIGVIGKGVILPCQLTIKIIPERLLVHWVFTGHSKKIHVTTYGGKNSRNPVHEDETYRGRTNFFWSEFNKGNVSLHLKNVTVSDKGEYTCSVFFENWYDEAVVDLVVAGEWNGRHLLLLPLSIFLDGPVGQGIGLTCKSQGWFPEPEVVWLNSKGQTRKEEVTTQNTKTSSGVFDVVSSMILERGSDKEVSCRVVNNLLNAICESRVLISVPITADADTAHPNLSIAEDKKSFTHKSEVTQNEGSFDSFVCVLGSESFSSGKHYWEVDVEKSNDWDLGVARKSAPRKGIMSLSPEEGFWALGFSFKCYWARTEPWTRLAVRKNPRKVGVYLNCEEKILTFFDVTEMSVMFTFKDCAFLEEVYPFFKNSHIESTMRICFS</sequence>
<evidence type="ECO:0000256" key="5">
    <source>
        <dbReference type="ARBA" id="ARBA00022989"/>
    </source>
</evidence>
<keyword evidence="15" id="KW-1185">Reference proteome</keyword>
<dbReference type="GO" id="GO:0050863">
    <property type="term" value="P:regulation of T cell activation"/>
    <property type="evidence" value="ECO:0007669"/>
    <property type="project" value="UniProtKB-ARBA"/>
</dbReference>
<dbReference type="InterPro" id="IPR053896">
    <property type="entry name" value="BTN3A2-like_Ig-C"/>
</dbReference>
<dbReference type="SUPFAM" id="SSF49899">
    <property type="entry name" value="Concanavalin A-like lectins/glucanases"/>
    <property type="match status" value="1"/>
</dbReference>
<dbReference type="GO" id="GO:0009897">
    <property type="term" value="C:external side of plasma membrane"/>
    <property type="evidence" value="ECO:0007669"/>
    <property type="project" value="TreeGrafter"/>
</dbReference>
<evidence type="ECO:0000256" key="11">
    <source>
        <dbReference type="SAM" id="SignalP"/>
    </source>
</evidence>
<feature type="signal peptide" evidence="11">
    <location>
        <begin position="1"/>
        <end position="16"/>
    </location>
</feature>
<evidence type="ECO:0000256" key="9">
    <source>
        <dbReference type="ARBA" id="ARBA00023319"/>
    </source>
</evidence>
<dbReference type="GO" id="GO:0001817">
    <property type="term" value="P:regulation of cytokine production"/>
    <property type="evidence" value="ECO:0007669"/>
    <property type="project" value="TreeGrafter"/>
</dbReference>
<organism evidence="14 15">
    <name type="scientific">Buteo japonicus</name>
    <dbReference type="NCBI Taxonomy" id="224669"/>
    <lineage>
        <taxon>Eukaryota</taxon>
        <taxon>Metazoa</taxon>
        <taxon>Chordata</taxon>
        <taxon>Craniata</taxon>
        <taxon>Vertebrata</taxon>
        <taxon>Euteleostomi</taxon>
        <taxon>Archelosauria</taxon>
        <taxon>Archosauria</taxon>
        <taxon>Dinosauria</taxon>
        <taxon>Saurischia</taxon>
        <taxon>Theropoda</taxon>
        <taxon>Coelurosauria</taxon>
        <taxon>Aves</taxon>
        <taxon>Neognathae</taxon>
        <taxon>Neoaves</taxon>
        <taxon>Telluraves</taxon>
        <taxon>Accipitrimorphae</taxon>
        <taxon>Accipitriformes</taxon>
        <taxon>Accipitridae</taxon>
        <taxon>Accipitrinae</taxon>
        <taxon>Buteo</taxon>
    </lineage>
</organism>
<dbReference type="Pfam" id="PF22705">
    <property type="entry name" value="C2-set_3"/>
    <property type="match status" value="1"/>
</dbReference>
<dbReference type="CDD" id="cd13733">
    <property type="entry name" value="SPRY_PRY_C-I_1"/>
    <property type="match status" value="1"/>
</dbReference>
<proteinExistence type="inferred from homology"/>
<comment type="similarity">
    <text evidence="2">Belongs to the immunoglobulin superfamily. BTN/MOG family.</text>
</comment>
<evidence type="ECO:0000313" key="14">
    <source>
        <dbReference type="Ensembl" id="ENSBJAP00000002981.1"/>
    </source>
</evidence>
<evidence type="ECO:0000256" key="8">
    <source>
        <dbReference type="ARBA" id="ARBA00023180"/>
    </source>
</evidence>
<dbReference type="PROSITE" id="PS50188">
    <property type="entry name" value="B302_SPRY"/>
    <property type="match status" value="1"/>
</dbReference>
<evidence type="ECO:0000313" key="15">
    <source>
        <dbReference type="Proteomes" id="UP000694555"/>
    </source>
</evidence>
<dbReference type="InterPro" id="IPR013106">
    <property type="entry name" value="Ig_V-set"/>
</dbReference>
<evidence type="ECO:0000256" key="3">
    <source>
        <dbReference type="ARBA" id="ARBA00022692"/>
    </source>
</evidence>
<dbReference type="SMART" id="SM00589">
    <property type="entry name" value="PRY"/>
    <property type="match status" value="1"/>
</dbReference>
<dbReference type="Pfam" id="PF13765">
    <property type="entry name" value="PRY"/>
    <property type="match status" value="1"/>
</dbReference>
<dbReference type="Gene3D" id="2.60.120.920">
    <property type="match status" value="1"/>
</dbReference>
<dbReference type="SMART" id="SM00406">
    <property type="entry name" value="IGv"/>
    <property type="match status" value="1"/>
</dbReference>
<feature type="domain" description="B30.2/SPRY" evidence="12">
    <location>
        <begin position="218"/>
        <end position="404"/>
    </location>
</feature>
<dbReference type="PROSITE" id="PS50835">
    <property type="entry name" value="IG_LIKE"/>
    <property type="match status" value="2"/>
</dbReference>
<evidence type="ECO:0000256" key="10">
    <source>
        <dbReference type="ARBA" id="ARBA00038221"/>
    </source>
</evidence>
<evidence type="ECO:0000256" key="7">
    <source>
        <dbReference type="ARBA" id="ARBA00023157"/>
    </source>
</evidence>
<dbReference type="InterPro" id="IPR036179">
    <property type="entry name" value="Ig-like_dom_sf"/>
</dbReference>
<protein>
    <submittedName>
        <fullName evidence="14">Uncharacterized protein</fullName>
    </submittedName>
</protein>
<dbReference type="Gene3D" id="2.60.40.10">
    <property type="entry name" value="Immunoglobulins"/>
    <property type="match status" value="2"/>
</dbReference>
<dbReference type="Proteomes" id="UP000694555">
    <property type="component" value="Unplaced"/>
</dbReference>
<evidence type="ECO:0000256" key="2">
    <source>
        <dbReference type="ARBA" id="ARBA00007591"/>
    </source>
</evidence>
<dbReference type="InterPro" id="IPR003877">
    <property type="entry name" value="SPRY_dom"/>
</dbReference>
<dbReference type="SUPFAM" id="SSF48726">
    <property type="entry name" value="Immunoglobulin"/>
    <property type="match status" value="2"/>
</dbReference>
<keyword evidence="6" id="KW-0472">Membrane</keyword>
<keyword evidence="7" id="KW-1015">Disulfide bond</keyword>
<keyword evidence="8" id="KW-0325">Glycoprotein</keyword>
<evidence type="ECO:0000256" key="4">
    <source>
        <dbReference type="ARBA" id="ARBA00022729"/>
    </source>
</evidence>
<dbReference type="Pfam" id="PF00622">
    <property type="entry name" value="SPRY"/>
    <property type="match status" value="1"/>
</dbReference>
<comment type="subcellular location">
    <subcellularLocation>
        <location evidence="1">Membrane</location>
        <topology evidence="1">Single-pass type I membrane protein</topology>
    </subcellularLocation>
</comment>
<dbReference type="InterPro" id="IPR013320">
    <property type="entry name" value="ConA-like_dom_sf"/>
</dbReference>
<dbReference type="PRINTS" id="PR01407">
    <property type="entry name" value="BUTYPHLNCDUF"/>
</dbReference>
<dbReference type="GO" id="GO:0005102">
    <property type="term" value="F:signaling receptor binding"/>
    <property type="evidence" value="ECO:0007669"/>
    <property type="project" value="TreeGrafter"/>
</dbReference>
<dbReference type="FunFam" id="2.60.40.10:FF:000088">
    <property type="entry name" value="Butyrophilin subfamily 1 member A1"/>
    <property type="match status" value="1"/>
</dbReference>
<dbReference type="InterPro" id="IPR006574">
    <property type="entry name" value="PRY"/>
</dbReference>
<evidence type="ECO:0000256" key="6">
    <source>
        <dbReference type="ARBA" id="ARBA00023136"/>
    </source>
</evidence>
<reference evidence="14" key="1">
    <citation type="submission" date="2025-08" db="UniProtKB">
        <authorList>
            <consortium name="Ensembl"/>
        </authorList>
    </citation>
    <scope>IDENTIFICATION</scope>
</reference>
<feature type="domain" description="Ig-like" evidence="13">
    <location>
        <begin position="145"/>
        <end position="235"/>
    </location>
</feature>
<dbReference type="FunFam" id="2.60.120.920:FF:000004">
    <property type="entry name" value="Butyrophilin subfamily 1 member A1"/>
    <property type="match status" value="1"/>
</dbReference>
<evidence type="ECO:0000259" key="12">
    <source>
        <dbReference type="PROSITE" id="PS50188"/>
    </source>
</evidence>
<name>A0A8B9ZCF0_9AVES</name>
<dbReference type="SMART" id="SM00409">
    <property type="entry name" value="IG"/>
    <property type="match status" value="1"/>
</dbReference>
<dbReference type="SMART" id="SM00449">
    <property type="entry name" value="SPRY"/>
    <property type="match status" value="1"/>
</dbReference>
<evidence type="ECO:0000259" key="13">
    <source>
        <dbReference type="PROSITE" id="PS50835"/>
    </source>
</evidence>
<comment type="similarity">
    <text evidence="10">Belongs to the SKINT family.</text>
</comment>
<keyword evidence="5" id="KW-1133">Transmembrane helix</keyword>
<feature type="domain" description="Ig-like" evidence="13">
    <location>
        <begin position="5"/>
        <end position="117"/>
    </location>
</feature>
<dbReference type="GO" id="GO:0050852">
    <property type="term" value="P:T cell receptor signaling pathway"/>
    <property type="evidence" value="ECO:0007669"/>
    <property type="project" value="TreeGrafter"/>
</dbReference>
<dbReference type="InterPro" id="IPR003599">
    <property type="entry name" value="Ig_sub"/>
</dbReference>
<dbReference type="InterPro" id="IPR007110">
    <property type="entry name" value="Ig-like_dom"/>
</dbReference>
<dbReference type="InterPro" id="IPR001870">
    <property type="entry name" value="B30.2/SPRY"/>
</dbReference>
<dbReference type="Pfam" id="PF07686">
    <property type="entry name" value="V-set"/>
    <property type="match status" value="1"/>
</dbReference>
<accession>A0A8B9ZCF0</accession>
<keyword evidence="3" id="KW-0812">Transmembrane</keyword>
<dbReference type="AlphaFoldDB" id="A0A8B9ZCF0"/>
<dbReference type="Ensembl" id="ENSBJAT00000003059.1">
    <property type="protein sequence ID" value="ENSBJAP00000002981.1"/>
    <property type="gene ID" value="ENSBJAG00000002157.1"/>
</dbReference>
<keyword evidence="4 11" id="KW-0732">Signal</keyword>
<dbReference type="PANTHER" id="PTHR24100:SF130">
    <property type="entry name" value="BUTYROPHILIN-LIKE PROTEIN 9"/>
    <property type="match status" value="1"/>
</dbReference>
<dbReference type="InterPro" id="IPR013783">
    <property type="entry name" value="Ig-like_fold"/>
</dbReference>
<feature type="chain" id="PRO_5034143562" evidence="11">
    <location>
        <begin position="17"/>
        <end position="404"/>
    </location>
</feature>
<dbReference type="PANTHER" id="PTHR24100">
    <property type="entry name" value="BUTYROPHILIN"/>
    <property type="match status" value="1"/>
</dbReference>